<dbReference type="InterPro" id="IPR007324">
    <property type="entry name" value="Sugar-bd_dom_put"/>
</dbReference>
<evidence type="ECO:0000313" key="6">
    <source>
        <dbReference type="EMBL" id="THF56388.1"/>
    </source>
</evidence>
<evidence type="ECO:0000256" key="3">
    <source>
        <dbReference type="ARBA" id="ARBA00023125"/>
    </source>
</evidence>
<dbReference type="Gene3D" id="3.40.50.1360">
    <property type="match status" value="1"/>
</dbReference>
<proteinExistence type="inferred from homology"/>
<dbReference type="Gene3D" id="1.10.10.10">
    <property type="entry name" value="Winged helix-like DNA-binding domain superfamily/Winged helix DNA-binding domain"/>
    <property type="match status" value="1"/>
</dbReference>
<evidence type="ECO:0000256" key="2">
    <source>
        <dbReference type="ARBA" id="ARBA00023015"/>
    </source>
</evidence>
<feature type="domain" description="Sugar-binding" evidence="5">
    <location>
        <begin position="83"/>
        <end position="333"/>
    </location>
</feature>
<sequence>MDQRLRMASIKAASRDGREVDARLPTEFADAVTWSAWLYYADGMTQSEIAKRLQVSRATIVNYLQEARDRGIVSVHISPQASGRTAIARDLMSRFGLQGVFVIPNGEEQSLVRRLGDAGARVLADQIEDGDTIGVAWGRTVLAVAEQIVLRKPVRNVTVVQVSGSSTGEPEFSPELCTSVLSNRIHARCVNLLAPAVLSTRGLKAMLLDEPVLKKQFELIHSTNRILFGVGDIGPGSTVRGSGIASGAEMDAYVRHGAVAVIIGRFIDSQGRPIGGDHDERMVGISLDELKQVESRICVAGGPVKIAAIRATLEAGYATHFVTDVATGEALLAG</sequence>
<keyword evidence="7" id="KW-1185">Reference proteome</keyword>
<evidence type="ECO:0000259" key="5">
    <source>
        <dbReference type="Pfam" id="PF04198"/>
    </source>
</evidence>
<keyword evidence="3" id="KW-0238">DNA-binding</keyword>
<organism evidence="6 7">
    <name type="scientific">Ollibium composti</name>
    <dbReference type="NCBI Taxonomy" id="2675109"/>
    <lineage>
        <taxon>Bacteria</taxon>
        <taxon>Pseudomonadati</taxon>
        <taxon>Pseudomonadota</taxon>
        <taxon>Alphaproteobacteria</taxon>
        <taxon>Hyphomicrobiales</taxon>
        <taxon>Phyllobacteriaceae</taxon>
        <taxon>Ollibium</taxon>
    </lineage>
</organism>
<dbReference type="InterPro" id="IPR051054">
    <property type="entry name" value="SorC_transcr_regulators"/>
</dbReference>
<accession>A0ABY2Q578</accession>
<comment type="caution">
    <text evidence="6">The sequence shown here is derived from an EMBL/GenBank/DDBJ whole genome shotgun (WGS) entry which is preliminary data.</text>
</comment>
<dbReference type="Pfam" id="PF04198">
    <property type="entry name" value="Sugar-bind"/>
    <property type="match status" value="1"/>
</dbReference>
<name>A0ABY2Q578_9HYPH</name>
<gene>
    <name evidence="6" type="ORF">E6C48_14710</name>
</gene>
<protein>
    <submittedName>
        <fullName evidence="6">Sugar-binding transcriptional regulator</fullName>
    </submittedName>
</protein>
<dbReference type="EMBL" id="SSNY01000008">
    <property type="protein sequence ID" value="THF56388.1"/>
    <property type="molecule type" value="Genomic_DNA"/>
</dbReference>
<evidence type="ECO:0000313" key="7">
    <source>
        <dbReference type="Proteomes" id="UP000306441"/>
    </source>
</evidence>
<comment type="similarity">
    <text evidence="1">Belongs to the SorC transcriptional regulatory family.</text>
</comment>
<dbReference type="InterPro" id="IPR037171">
    <property type="entry name" value="NagB/RpiA_transferase-like"/>
</dbReference>
<evidence type="ECO:0000256" key="4">
    <source>
        <dbReference type="ARBA" id="ARBA00023163"/>
    </source>
</evidence>
<dbReference type="PANTHER" id="PTHR34294">
    <property type="entry name" value="TRANSCRIPTIONAL REGULATOR-RELATED"/>
    <property type="match status" value="1"/>
</dbReference>
<keyword evidence="4" id="KW-0804">Transcription</keyword>
<keyword evidence="2" id="KW-0805">Transcription regulation</keyword>
<dbReference type="Proteomes" id="UP000306441">
    <property type="component" value="Unassembled WGS sequence"/>
</dbReference>
<dbReference type="SUPFAM" id="SSF100950">
    <property type="entry name" value="NagB/RpiA/CoA transferase-like"/>
    <property type="match status" value="1"/>
</dbReference>
<dbReference type="InterPro" id="IPR036388">
    <property type="entry name" value="WH-like_DNA-bd_sf"/>
</dbReference>
<dbReference type="PANTHER" id="PTHR34294:SF1">
    <property type="entry name" value="TRANSCRIPTIONAL REGULATOR LSRR"/>
    <property type="match status" value="1"/>
</dbReference>
<dbReference type="SUPFAM" id="SSF46689">
    <property type="entry name" value="Homeodomain-like"/>
    <property type="match status" value="1"/>
</dbReference>
<dbReference type="InterPro" id="IPR009057">
    <property type="entry name" value="Homeodomain-like_sf"/>
</dbReference>
<reference evidence="6 7" key="1">
    <citation type="submission" date="2019-04" db="EMBL/GenBank/DDBJ databases">
        <title>Mesorhizobium composti sp. nov., isolated from compost.</title>
        <authorList>
            <person name="Lin S.-Y."/>
            <person name="Hameed A."/>
            <person name="Hsieh Y.-T."/>
            <person name="Young C.-C."/>
        </authorList>
    </citation>
    <scope>NUCLEOTIDE SEQUENCE [LARGE SCALE GENOMIC DNA]</scope>
    <source>
        <strain evidence="6 7">CC-YTH430</strain>
    </source>
</reference>
<evidence type="ECO:0000256" key="1">
    <source>
        <dbReference type="ARBA" id="ARBA00010466"/>
    </source>
</evidence>